<name>A0AAE3KTB7_9BACT</name>
<dbReference type="AlphaFoldDB" id="A0AAE3KTB7"/>
<dbReference type="PANTHER" id="PTHR46429:SF1">
    <property type="entry name" value="23S RRNA (GUANOSINE-2'-O-)-METHYLTRANSFERASE RLMB"/>
    <property type="match status" value="1"/>
</dbReference>
<dbReference type="PANTHER" id="PTHR46429">
    <property type="entry name" value="23S RRNA (GUANOSINE-2'-O-)-METHYLTRANSFERASE RLMB"/>
    <property type="match status" value="1"/>
</dbReference>
<dbReference type="Pfam" id="PF00588">
    <property type="entry name" value="SpoU_methylase"/>
    <property type="match status" value="1"/>
</dbReference>
<keyword evidence="2" id="KW-0808">Transferase</keyword>
<dbReference type="InterPro" id="IPR001537">
    <property type="entry name" value="SpoU_MeTrfase"/>
</dbReference>
<evidence type="ECO:0000259" key="3">
    <source>
        <dbReference type="Pfam" id="PF00588"/>
    </source>
</evidence>
<dbReference type="GO" id="GO:0003723">
    <property type="term" value="F:RNA binding"/>
    <property type="evidence" value="ECO:0007669"/>
    <property type="project" value="InterPro"/>
</dbReference>
<comment type="caution">
    <text evidence="4">The sequence shown here is derived from an EMBL/GenBank/DDBJ whole genome shotgun (WGS) entry which is preliminary data.</text>
</comment>
<dbReference type="InterPro" id="IPR029026">
    <property type="entry name" value="tRNA_m1G_MTases_N"/>
</dbReference>
<sequence length="178" mass="20103">MDELNRLSVGDFKKSEKSNFCLILDDIRSMANVGSIFRTADCFLASKIYLCGITAQPPHREIEKTALGATDSVLWEHVVDAVELIRQLKSEGWKILPLEQVRDSVSLDKFYPENGQKYAFVLGNEVFGVKQEIIDLANMVVEIPQFGTKHSFNVSVSTGILLWDFYSKINGNERVKPM</sequence>
<evidence type="ECO:0000313" key="5">
    <source>
        <dbReference type="Proteomes" id="UP001204144"/>
    </source>
</evidence>
<protein>
    <submittedName>
        <fullName evidence="4">TrmH family RNA methyltransferase</fullName>
    </submittedName>
</protein>
<keyword evidence="1 4" id="KW-0489">Methyltransferase</keyword>
<dbReference type="InterPro" id="IPR029028">
    <property type="entry name" value="Alpha/beta_knot_MTases"/>
</dbReference>
<keyword evidence="5" id="KW-1185">Reference proteome</keyword>
<dbReference type="GO" id="GO:0006396">
    <property type="term" value="P:RNA processing"/>
    <property type="evidence" value="ECO:0007669"/>
    <property type="project" value="InterPro"/>
</dbReference>
<organism evidence="4 5">
    <name type="scientific">Lacihabitans soyangensis</name>
    <dbReference type="NCBI Taxonomy" id="869394"/>
    <lineage>
        <taxon>Bacteria</taxon>
        <taxon>Pseudomonadati</taxon>
        <taxon>Bacteroidota</taxon>
        <taxon>Cytophagia</taxon>
        <taxon>Cytophagales</taxon>
        <taxon>Leadbetterellaceae</taxon>
        <taxon>Lacihabitans</taxon>
    </lineage>
</organism>
<dbReference type="GO" id="GO:0008173">
    <property type="term" value="F:RNA methyltransferase activity"/>
    <property type="evidence" value="ECO:0007669"/>
    <property type="project" value="InterPro"/>
</dbReference>
<reference evidence="4 5" key="1">
    <citation type="submission" date="2018-11" db="EMBL/GenBank/DDBJ databases">
        <title>Novel bacteria species description.</title>
        <authorList>
            <person name="Han J.-H."/>
        </authorList>
    </citation>
    <scope>NUCLEOTIDE SEQUENCE [LARGE SCALE GENOMIC DNA]</scope>
    <source>
        <strain evidence="4 5">KCTC23259</strain>
    </source>
</reference>
<dbReference type="Proteomes" id="UP001204144">
    <property type="component" value="Unassembled WGS sequence"/>
</dbReference>
<dbReference type="GO" id="GO:0032259">
    <property type="term" value="P:methylation"/>
    <property type="evidence" value="ECO:0007669"/>
    <property type="project" value="UniProtKB-KW"/>
</dbReference>
<dbReference type="GO" id="GO:0005829">
    <property type="term" value="C:cytosol"/>
    <property type="evidence" value="ECO:0007669"/>
    <property type="project" value="TreeGrafter"/>
</dbReference>
<evidence type="ECO:0000313" key="4">
    <source>
        <dbReference type="EMBL" id="MCP9762096.1"/>
    </source>
</evidence>
<dbReference type="CDD" id="cd18097">
    <property type="entry name" value="SpoU-like"/>
    <property type="match status" value="1"/>
</dbReference>
<dbReference type="InterPro" id="IPR004441">
    <property type="entry name" value="rRNA_MeTrfase_TrmH"/>
</dbReference>
<evidence type="ECO:0000256" key="2">
    <source>
        <dbReference type="ARBA" id="ARBA00022679"/>
    </source>
</evidence>
<evidence type="ECO:0000256" key="1">
    <source>
        <dbReference type="ARBA" id="ARBA00022603"/>
    </source>
</evidence>
<gene>
    <name evidence="4" type="ORF">EGI31_03955</name>
</gene>
<dbReference type="EMBL" id="RJUF01000005">
    <property type="protein sequence ID" value="MCP9762096.1"/>
    <property type="molecule type" value="Genomic_DNA"/>
</dbReference>
<feature type="domain" description="tRNA/rRNA methyltransferase SpoU type" evidence="3">
    <location>
        <begin position="20"/>
        <end position="163"/>
    </location>
</feature>
<dbReference type="Gene3D" id="3.40.1280.10">
    <property type="match status" value="1"/>
</dbReference>
<proteinExistence type="predicted"/>
<accession>A0AAE3KTB7</accession>
<dbReference type="SUPFAM" id="SSF75217">
    <property type="entry name" value="alpha/beta knot"/>
    <property type="match status" value="1"/>
</dbReference>